<evidence type="ECO:0000256" key="1">
    <source>
        <dbReference type="SAM" id="MobiDB-lite"/>
    </source>
</evidence>
<protein>
    <submittedName>
        <fullName evidence="2">Uncharacterized protein</fullName>
    </submittedName>
</protein>
<sequence length="281" mass="30355">MLAKPTVIIIEGLAGIGKSTLVAALQQPPPPTPTPSPASPRSRNKETRLPAILGGADVEVLPESFVPLSLSLPALAPPSLGLSLVWSGRWLDAVASFAQRHQRHQPAVLFTDRSPWTSYTHFRQQPTDGTAAASDDVAGVEAEAVRRTVSMALASLRPSVHLVTLYAHCDEVVQQRRLAQRLATAQRTSMAAPVGGVKCESSIRSQLGEADDAYLSLVQQRYNHLWQLGVFSPPGRQQRHASLDDDKLLFSVDVGVDGDEAKVAELGRVLENYWRDAAVPP</sequence>
<feature type="compositionally biased region" description="Pro residues" evidence="1">
    <location>
        <begin position="27"/>
        <end position="38"/>
    </location>
</feature>
<feature type="region of interest" description="Disordered" evidence="1">
    <location>
        <begin position="24"/>
        <end position="44"/>
    </location>
</feature>
<accession>A0A7S1VTH8</accession>
<name>A0A7S1VTH8_9EUKA</name>
<proteinExistence type="predicted"/>
<dbReference type="InterPro" id="IPR027417">
    <property type="entry name" value="P-loop_NTPase"/>
</dbReference>
<organism evidence="2">
    <name type="scientific">Sexangularia sp. CB-2014</name>
    <dbReference type="NCBI Taxonomy" id="1486929"/>
    <lineage>
        <taxon>Eukaryota</taxon>
        <taxon>Amoebozoa</taxon>
        <taxon>Tubulinea</taxon>
        <taxon>Elardia</taxon>
        <taxon>Arcellinida</taxon>
        <taxon>Arcellinida incertae sedis</taxon>
        <taxon>Sexangularia</taxon>
    </lineage>
</organism>
<evidence type="ECO:0000313" key="2">
    <source>
        <dbReference type="EMBL" id="CAD9310928.1"/>
    </source>
</evidence>
<dbReference type="AlphaFoldDB" id="A0A7S1VTH8"/>
<gene>
    <name evidence="2" type="ORF">SSP0437_LOCUS13155</name>
</gene>
<dbReference type="SUPFAM" id="SSF52540">
    <property type="entry name" value="P-loop containing nucleoside triphosphate hydrolases"/>
    <property type="match status" value="1"/>
</dbReference>
<dbReference type="EMBL" id="HBGL01016820">
    <property type="protein sequence ID" value="CAD9310928.1"/>
    <property type="molecule type" value="Transcribed_RNA"/>
</dbReference>
<reference evidence="2" key="1">
    <citation type="submission" date="2021-01" db="EMBL/GenBank/DDBJ databases">
        <authorList>
            <person name="Corre E."/>
            <person name="Pelletier E."/>
            <person name="Niang G."/>
            <person name="Scheremetjew M."/>
            <person name="Finn R."/>
            <person name="Kale V."/>
            <person name="Holt S."/>
            <person name="Cochrane G."/>
            <person name="Meng A."/>
            <person name="Brown T."/>
            <person name="Cohen L."/>
        </authorList>
    </citation>
    <scope>NUCLEOTIDE SEQUENCE</scope>
    <source>
        <strain evidence="2">ATCC 50979</strain>
    </source>
</reference>